<evidence type="ECO:0000313" key="3">
    <source>
        <dbReference type="Proteomes" id="UP001596472"/>
    </source>
</evidence>
<proteinExistence type="predicted"/>
<evidence type="ECO:0000256" key="1">
    <source>
        <dbReference type="SAM" id="MobiDB-lite"/>
    </source>
</evidence>
<dbReference type="RefSeq" id="WP_379716014.1">
    <property type="nucleotide sequence ID" value="NZ_JBHTBS010000015.1"/>
</dbReference>
<feature type="region of interest" description="Disordered" evidence="1">
    <location>
        <begin position="27"/>
        <end position="70"/>
    </location>
</feature>
<gene>
    <name evidence="2" type="ORF">ACFQY0_19345</name>
</gene>
<comment type="caution">
    <text evidence="2">The sequence shown here is derived from an EMBL/GenBank/DDBJ whole genome shotgun (WGS) entry which is preliminary data.</text>
</comment>
<accession>A0ABW2LCY6</accession>
<reference evidence="3" key="1">
    <citation type="journal article" date="2019" name="Int. J. Syst. Evol. Microbiol.">
        <title>The Global Catalogue of Microorganisms (GCM) 10K type strain sequencing project: providing services to taxonomists for standard genome sequencing and annotation.</title>
        <authorList>
            <consortium name="The Broad Institute Genomics Platform"/>
            <consortium name="The Broad Institute Genome Sequencing Center for Infectious Disease"/>
            <person name="Wu L."/>
            <person name="Ma J."/>
        </authorList>
    </citation>
    <scope>NUCLEOTIDE SEQUENCE [LARGE SCALE GENOMIC DNA]</scope>
    <source>
        <strain evidence="3">CGMCC 4.1467</strain>
    </source>
</reference>
<keyword evidence="3" id="KW-1185">Reference proteome</keyword>
<dbReference type="EMBL" id="JBHTBS010000015">
    <property type="protein sequence ID" value="MFC7339356.1"/>
    <property type="molecule type" value="Genomic_DNA"/>
</dbReference>
<organism evidence="2 3">
    <name type="scientific">Haloferula chungangensis</name>
    <dbReference type="NCBI Taxonomy" id="1048331"/>
    <lineage>
        <taxon>Bacteria</taxon>
        <taxon>Pseudomonadati</taxon>
        <taxon>Verrucomicrobiota</taxon>
        <taxon>Verrucomicrobiia</taxon>
        <taxon>Verrucomicrobiales</taxon>
        <taxon>Verrucomicrobiaceae</taxon>
        <taxon>Haloferula</taxon>
    </lineage>
</organism>
<protein>
    <submittedName>
        <fullName evidence="2">Uncharacterized protein</fullName>
    </submittedName>
</protein>
<sequence>MKTSSLIAAGTALAGFAMGWILKPGGDGSAHQLANSEPPPRERPKNAELVAPGRTSPRDPISLASSPSGIVDPVSVRREQAYHQLTGKKEKARLARFAEALGLDIDQLEAIASLLSKHKGATNASPDGLLTEAADGKLDFEDALLALLNDEQKDRLAAFKTRTTENQIETSAMQDLAKVMSVVDLSSTQRENLLNNFREKNRVAYASEPDTWDLLTDNGTGLANGNASFNRYRDIFSDPSVTSDPIKLADRIAAEEKLRIEENLGILSGELTEQQMAEFRASIEGKSVTLFGKSIRDPRFR</sequence>
<evidence type="ECO:0000313" key="2">
    <source>
        <dbReference type="EMBL" id="MFC7339356.1"/>
    </source>
</evidence>
<name>A0ABW2LCY6_9BACT</name>
<dbReference type="Proteomes" id="UP001596472">
    <property type="component" value="Unassembled WGS sequence"/>
</dbReference>